<keyword evidence="9" id="KW-1185">Reference proteome</keyword>
<evidence type="ECO:0000256" key="6">
    <source>
        <dbReference type="ARBA" id="ARBA00022840"/>
    </source>
</evidence>
<protein>
    <submittedName>
        <fullName evidence="8">Protein ycf2</fullName>
    </submittedName>
</protein>
<evidence type="ECO:0000256" key="5">
    <source>
        <dbReference type="ARBA" id="ARBA00022741"/>
    </source>
</evidence>
<dbReference type="OrthoDB" id="952933at2759"/>
<feature type="region of interest" description="Disordered" evidence="7">
    <location>
        <begin position="103"/>
        <end position="162"/>
    </location>
</feature>
<feature type="compositionally biased region" description="Polar residues" evidence="7">
    <location>
        <begin position="126"/>
        <end position="146"/>
    </location>
</feature>
<keyword evidence="4" id="KW-0934">Plastid</keyword>
<reference evidence="8" key="1">
    <citation type="submission" date="2020-07" db="EMBL/GenBank/DDBJ databases">
        <title>Ethylene signaling mediates host invasion by parasitic plants.</title>
        <authorList>
            <person name="Yoshida S."/>
        </authorList>
    </citation>
    <scope>NUCLEOTIDE SEQUENCE</scope>
    <source>
        <strain evidence="8">Okayama</strain>
    </source>
</reference>
<dbReference type="GO" id="GO:0005524">
    <property type="term" value="F:ATP binding"/>
    <property type="evidence" value="ECO:0007669"/>
    <property type="project" value="UniProtKB-KW"/>
</dbReference>
<comment type="subcellular location">
    <subcellularLocation>
        <location evidence="2">Plastid</location>
    </subcellularLocation>
</comment>
<evidence type="ECO:0000256" key="7">
    <source>
        <dbReference type="SAM" id="MobiDB-lite"/>
    </source>
</evidence>
<dbReference type="EMBL" id="BMAC01000737">
    <property type="protein sequence ID" value="GFQ02284.1"/>
    <property type="molecule type" value="Genomic_DNA"/>
</dbReference>
<comment type="function">
    <text evidence="1">Probable ATPase of unknown function. Its presence in a non-photosynthetic plant (Epifagus virginiana) and experiments in tobacco indicate that it has an essential function which is probably not related to photosynthesis.</text>
</comment>
<dbReference type="PANTHER" id="PTHR33078:SF100">
    <property type="entry name" value="PROTEIN YCF2"/>
    <property type="match status" value="1"/>
</dbReference>
<dbReference type="Proteomes" id="UP000653305">
    <property type="component" value="Unassembled WGS sequence"/>
</dbReference>
<keyword evidence="6" id="KW-0067">ATP-binding</keyword>
<proteinExistence type="inferred from homology"/>
<gene>
    <name evidence="8" type="ORF">PHJA_002372400</name>
</gene>
<evidence type="ECO:0000256" key="3">
    <source>
        <dbReference type="ARBA" id="ARBA00009361"/>
    </source>
</evidence>
<evidence type="ECO:0000313" key="9">
    <source>
        <dbReference type="Proteomes" id="UP000653305"/>
    </source>
</evidence>
<dbReference type="AlphaFoldDB" id="A0A830D282"/>
<dbReference type="GO" id="GO:0009536">
    <property type="term" value="C:plastid"/>
    <property type="evidence" value="ECO:0007669"/>
    <property type="project" value="UniProtKB-SubCell"/>
</dbReference>
<keyword evidence="5" id="KW-0547">Nucleotide-binding</keyword>
<comment type="similarity">
    <text evidence="3">Belongs to the Ycf2 family.</text>
</comment>
<evidence type="ECO:0000256" key="2">
    <source>
        <dbReference type="ARBA" id="ARBA00004474"/>
    </source>
</evidence>
<organism evidence="8 9">
    <name type="scientific">Phtheirospermum japonicum</name>
    <dbReference type="NCBI Taxonomy" id="374723"/>
    <lineage>
        <taxon>Eukaryota</taxon>
        <taxon>Viridiplantae</taxon>
        <taxon>Streptophyta</taxon>
        <taxon>Embryophyta</taxon>
        <taxon>Tracheophyta</taxon>
        <taxon>Spermatophyta</taxon>
        <taxon>Magnoliopsida</taxon>
        <taxon>eudicotyledons</taxon>
        <taxon>Gunneridae</taxon>
        <taxon>Pentapetalae</taxon>
        <taxon>asterids</taxon>
        <taxon>lamiids</taxon>
        <taxon>Lamiales</taxon>
        <taxon>Orobanchaceae</taxon>
        <taxon>Orobanchaceae incertae sedis</taxon>
        <taxon>Phtheirospermum</taxon>
    </lineage>
</organism>
<evidence type="ECO:0000313" key="8">
    <source>
        <dbReference type="EMBL" id="GFQ02284.1"/>
    </source>
</evidence>
<name>A0A830D282_9LAMI</name>
<evidence type="ECO:0000256" key="4">
    <source>
        <dbReference type="ARBA" id="ARBA00022640"/>
    </source>
</evidence>
<evidence type="ECO:0000256" key="1">
    <source>
        <dbReference type="ARBA" id="ARBA00002329"/>
    </source>
</evidence>
<accession>A0A830D282</accession>
<sequence length="162" mass="17971">MVVQFVIEIIKSGKYSYNFLLVRPKTTFLSQFIWDPVDPLFFLFKNQPFGSVFSHRELFAYEEMSKGLLTSITDPPTSIYKCWFIKNTQEMRPWISILGSCPSGPASVPRASSTTHPETSVVHHATSATPPDASSQLHDASSQPPRTASAAASDEDRPTGMT</sequence>
<comment type="caution">
    <text evidence="8">The sequence shown here is derived from an EMBL/GenBank/DDBJ whole genome shotgun (WGS) entry which is preliminary data.</text>
</comment>
<dbReference type="PANTHER" id="PTHR33078">
    <property type="entry name" value="PROTEIN YCF2-RELATED"/>
    <property type="match status" value="1"/>
</dbReference>